<keyword evidence="4 10" id="KW-0808">Transferase</keyword>
<dbReference type="GO" id="GO:0052381">
    <property type="term" value="F:tRNA dimethylallyltransferase activity"/>
    <property type="evidence" value="ECO:0007669"/>
    <property type="project" value="UniProtKB-UniRule"/>
</dbReference>
<evidence type="ECO:0000256" key="1">
    <source>
        <dbReference type="ARBA" id="ARBA00001946"/>
    </source>
</evidence>
<feature type="binding site" evidence="10">
    <location>
        <begin position="9"/>
        <end position="16"/>
    </location>
    <ligand>
        <name>ATP</name>
        <dbReference type="ChEBI" id="CHEBI:30616"/>
    </ligand>
</feature>
<dbReference type="EMBL" id="FNBJ01000001">
    <property type="protein sequence ID" value="SDE73704.1"/>
    <property type="molecule type" value="Genomic_DNA"/>
</dbReference>
<comment type="function">
    <text evidence="2 10 12">Catalyzes the transfer of a dimethylallyl group onto the adenine at position 37 in tRNAs that read codons beginning with uridine, leading to the formation of N6-(dimethylallyl)adenosine (i(6)A).</text>
</comment>
<reference evidence="18 20" key="2">
    <citation type="submission" date="2016-10" db="EMBL/GenBank/DDBJ databases">
        <authorList>
            <person name="Varghese N."/>
            <person name="Submissions S."/>
        </authorList>
    </citation>
    <scope>NUCLEOTIDE SEQUENCE [LARGE SCALE GENOMIC DNA]</scope>
    <source>
        <strain evidence="14 21">WG10</strain>
        <strain evidence="15 20">WG2</strain>
        <strain evidence="17 18">WG5</strain>
    </source>
</reference>
<evidence type="ECO:0000313" key="14">
    <source>
        <dbReference type="EMBL" id="SDC76221.1"/>
    </source>
</evidence>
<evidence type="ECO:0000313" key="18">
    <source>
        <dbReference type="Proteomes" id="UP000198612"/>
    </source>
</evidence>
<evidence type="ECO:0000313" key="15">
    <source>
        <dbReference type="EMBL" id="SDE73704.1"/>
    </source>
</evidence>
<comment type="cofactor">
    <cofactor evidence="1 10">
        <name>Mg(2+)</name>
        <dbReference type="ChEBI" id="CHEBI:18420"/>
    </cofactor>
</comment>
<evidence type="ECO:0000313" key="19">
    <source>
        <dbReference type="Proteomes" id="UP000198945"/>
    </source>
</evidence>
<dbReference type="AlphaFoldDB" id="A0A1G6P8B6"/>
<evidence type="ECO:0000256" key="7">
    <source>
        <dbReference type="ARBA" id="ARBA00022840"/>
    </source>
</evidence>
<evidence type="ECO:0000313" key="21">
    <source>
        <dbReference type="Proteomes" id="UP000324896"/>
    </source>
</evidence>
<dbReference type="Proteomes" id="UP000198612">
    <property type="component" value="Unassembled WGS sequence"/>
</dbReference>
<evidence type="ECO:0000256" key="9">
    <source>
        <dbReference type="ARBA" id="ARBA00049563"/>
    </source>
</evidence>
<feature type="site" description="Interaction with substrate tRNA" evidence="10">
    <location>
        <position position="123"/>
    </location>
</feature>
<evidence type="ECO:0000256" key="11">
    <source>
        <dbReference type="RuleBase" id="RU003783"/>
    </source>
</evidence>
<dbReference type="EC" id="2.5.1.75" evidence="10"/>
<evidence type="ECO:0000256" key="3">
    <source>
        <dbReference type="ARBA" id="ARBA00005842"/>
    </source>
</evidence>
<sequence length="323" mass="37364">MKDIIVLTGATAVGKTELSLDLAAQINAEIISVDSMQIYQEMNIGTAKASESERAKINHHLIDFVSPEADYSVSQFQEECDRLIFEIKAEGKMPLLVGGTHLYLRAVLEGFMLPEIEPDYELRHRLEKLAESKGTEAVHKILAAKDAAAAKKLHPNDLRRVIRAIEIYKQTGKSKSFYKKKQKERPPRYSAFKFALIRSRENLYQRINKRVDLMMEQGLLDEVESLLDKYESLSDTAHQALGYKELISHLKGKISLEEAVHEIKKRSRHFAKRQLTWLRKEDDLIVFNIEKEDKSEILNTMIQLIKGEKNYEQEYQKRKEIDF</sequence>
<dbReference type="EMBL" id="FOHG01000001">
    <property type="protein sequence ID" value="SES61471.1"/>
    <property type="molecule type" value="Genomic_DNA"/>
</dbReference>
<dbReference type="EMBL" id="FNEH01000007">
    <property type="protein sequence ID" value="SDI50219.1"/>
    <property type="molecule type" value="Genomic_DNA"/>
</dbReference>
<feature type="region of interest" description="Interaction with substrate tRNA" evidence="10">
    <location>
        <begin position="34"/>
        <end position="37"/>
    </location>
</feature>
<evidence type="ECO:0000256" key="12">
    <source>
        <dbReference type="RuleBase" id="RU003784"/>
    </source>
</evidence>
<evidence type="ECO:0000313" key="20">
    <source>
        <dbReference type="Proteomes" id="UP000199519"/>
    </source>
</evidence>
<keyword evidence="6 10" id="KW-0547">Nucleotide-binding</keyword>
<dbReference type="PANTHER" id="PTHR11088">
    <property type="entry name" value="TRNA DIMETHYLALLYLTRANSFERASE"/>
    <property type="match status" value="1"/>
</dbReference>
<accession>A0A1G6P8B6</accession>
<evidence type="ECO:0000256" key="10">
    <source>
        <dbReference type="HAMAP-Rule" id="MF_00185"/>
    </source>
</evidence>
<dbReference type="SUPFAM" id="SSF52540">
    <property type="entry name" value="P-loop containing nucleoside triphosphate hydrolases"/>
    <property type="match status" value="2"/>
</dbReference>
<organism evidence="14 21">
    <name type="scientific">Halanaerobium congolense</name>
    <dbReference type="NCBI Taxonomy" id="54121"/>
    <lineage>
        <taxon>Bacteria</taxon>
        <taxon>Bacillati</taxon>
        <taxon>Bacillota</taxon>
        <taxon>Clostridia</taxon>
        <taxon>Halanaerobiales</taxon>
        <taxon>Halanaerobiaceae</taxon>
        <taxon>Halanaerobium</taxon>
    </lineage>
</organism>
<dbReference type="InterPro" id="IPR027417">
    <property type="entry name" value="P-loop_NTPase"/>
</dbReference>
<comment type="similarity">
    <text evidence="3 10 13">Belongs to the IPP transferase family.</text>
</comment>
<keyword evidence="8 10" id="KW-0460">Magnesium</keyword>
<feature type="site" description="Interaction with substrate tRNA" evidence="10">
    <location>
        <position position="100"/>
    </location>
</feature>
<dbReference type="PANTHER" id="PTHR11088:SF60">
    <property type="entry name" value="TRNA DIMETHYLALLYLTRANSFERASE"/>
    <property type="match status" value="1"/>
</dbReference>
<dbReference type="GO" id="GO:0006400">
    <property type="term" value="P:tRNA modification"/>
    <property type="evidence" value="ECO:0007669"/>
    <property type="project" value="TreeGrafter"/>
</dbReference>
<evidence type="ECO:0000256" key="4">
    <source>
        <dbReference type="ARBA" id="ARBA00022679"/>
    </source>
</evidence>
<evidence type="ECO:0000313" key="16">
    <source>
        <dbReference type="EMBL" id="SDI50219.1"/>
    </source>
</evidence>
<evidence type="ECO:0000256" key="8">
    <source>
        <dbReference type="ARBA" id="ARBA00022842"/>
    </source>
</evidence>
<comment type="subunit">
    <text evidence="10">Monomer.</text>
</comment>
<dbReference type="Proteomes" id="UP000198945">
    <property type="component" value="Unassembled WGS sequence"/>
</dbReference>
<dbReference type="InterPro" id="IPR018022">
    <property type="entry name" value="IPT"/>
</dbReference>
<feature type="binding site" evidence="10">
    <location>
        <begin position="11"/>
        <end position="16"/>
    </location>
    <ligand>
        <name>substrate</name>
    </ligand>
</feature>
<dbReference type="HAMAP" id="MF_00185">
    <property type="entry name" value="IPP_trans"/>
    <property type="match status" value="1"/>
</dbReference>
<dbReference type="Gene3D" id="1.10.20.140">
    <property type="match status" value="1"/>
</dbReference>
<keyword evidence="5 10" id="KW-0819">tRNA processing</keyword>
<dbReference type="Pfam" id="PF01715">
    <property type="entry name" value="IPPT"/>
    <property type="match status" value="1"/>
</dbReference>
<keyword evidence="20" id="KW-1185">Reference proteome</keyword>
<comment type="caution">
    <text evidence="10">Lacks conserved residue(s) required for the propagation of feature annotation.</text>
</comment>
<dbReference type="Proteomes" id="UP000324896">
    <property type="component" value="Unassembled WGS sequence"/>
</dbReference>
<dbReference type="EMBL" id="FMYT01000013">
    <property type="protein sequence ID" value="SDC76221.1"/>
    <property type="molecule type" value="Genomic_DNA"/>
</dbReference>
<gene>
    <name evidence="10" type="primary">miaA</name>
    <name evidence="14" type="ORF">SAMN04488597_11358</name>
    <name evidence="15" type="ORF">SAMN04488598_101251</name>
    <name evidence="17" type="ORF">SAMN04515652_10140</name>
    <name evidence="16" type="ORF">SAMN04515654_107103</name>
</gene>
<name>A0A1G6P8B6_9FIRM</name>
<dbReference type="RefSeq" id="WP_089655105.1">
    <property type="nucleotide sequence ID" value="NZ_FMYT01000013.1"/>
</dbReference>
<dbReference type="GO" id="GO:0005524">
    <property type="term" value="F:ATP binding"/>
    <property type="evidence" value="ECO:0007669"/>
    <property type="project" value="UniProtKB-UniRule"/>
</dbReference>
<evidence type="ECO:0000256" key="13">
    <source>
        <dbReference type="RuleBase" id="RU003785"/>
    </source>
</evidence>
<dbReference type="NCBIfam" id="TIGR00174">
    <property type="entry name" value="miaA"/>
    <property type="match status" value="1"/>
</dbReference>
<evidence type="ECO:0000256" key="2">
    <source>
        <dbReference type="ARBA" id="ARBA00003213"/>
    </source>
</evidence>
<dbReference type="Gene3D" id="3.40.50.300">
    <property type="entry name" value="P-loop containing nucleotide triphosphate hydrolases"/>
    <property type="match status" value="1"/>
</dbReference>
<dbReference type="Proteomes" id="UP000199519">
    <property type="component" value="Unassembled WGS sequence"/>
</dbReference>
<evidence type="ECO:0000256" key="6">
    <source>
        <dbReference type="ARBA" id="ARBA00022741"/>
    </source>
</evidence>
<reference evidence="16 19" key="1">
    <citation type="submission" date="2016-10" db="EMBL/GenBank/DDBJ databases">
        <authorList>
            <person name="de Groot N.N."/>
        </authorList>
    </citation>
    <scope>NUCLEOTIDE SEQUENCE [LARGE SCALE GENOMIC DNA]</scope>
    <source>
        <strain evidence="16 19">WG7</strain>
    </source>
</reference>
<protein>
    <recommendedName>
        <fullName evidence="10">tRNA dimethylallyltransferase</fullName>
        <ecNumber evidence="10">2.5.1.75</ecNumber>
    </recommendedName>
    <alternativeName>
        <fullName evidence="10">Dimethylallyl diphosphate:tRNA dimethylallyltransferase</fullName>
        <shortName evidence="10">DMAPP:tRNA dimethylallyltransferase</shortName>
        <shortName evidence="10">DMATase</shortName>
    </alternativeName>
    <alternativeName>
        <fullName evidence="10">Isopentenyl-diphosphate:tRNA isopentenyltransferase</fullName>
        <shortName evidence="10">IPP transferase</shortName>
        <shortName evidence="10">IPPT</shortName>
        <shortName evidence="10">IPTase</shortName>
    </alternativeName>
</protein>
<evidence type="ECO:0000256" key="5">
    <source>
        <dbReference type="ARBA" id="ARBA00022694"/>
    </source>
</evidence>
<keyword evidence="7 10" id="KW-0067">ATP-binding</keyword>
<comment type="catalytic activity">
    <reaction evidence="9 10 11">
        <text>adenosine(37) in tRNA + dimethylallyl diphosphate = N(6)-dimethylallyladenosine(37) in tRNA + diphosphate</text>
        <dbReference type="Rhea" id="RHEA:26482"/>
        <dbReference type="Rhea" id="RHEA-COMP:10162"/>
        <dbReference type="Rhea" id="RHEA-COMP:10375"/>
        <dbReference type="ChEBI" id="CHEBI:33019"/>
        <dbReference type="ChEBI" id="CHEBI:57623"/>
        <dbReference type="ChEBI" id="CHEBI:74411"/>
        <dbReference type="ChEBI" id="CHEBI:74415"/>
        <dbReference type="EC" id="2.5.1.75"/>
    </reaction>
</comment>
<dbReference type="InterPro" id="IPR039657">
    <property type="entry name" value="Dimethylallyltransferase"/>
</dbReference>
<proteinExistence type="inferred from homology"/>
<evidence type="ECO:0000313" key="17">
    <source>
        <dbReference type="EMBL" id="SES61471.1"/>
    </source>
</evidence>